<dbReference type="EMBL" id="CP031165">
    <property type="protein sequence ID" value="AXV08248.1"/>
    <property type="molecule type" value="Genomic_DNA"/>
</dbReference>
<gene>
    <name evidence="2" type="ORF">DVS28_a3575</name>
</gene>
<evidence type="ECO:0000256" key="1">
    <source>
        <dbReference type="SAM" id="MobiDB-lite"/>
    </source>
</evidence>
<evidence type="ECO:0000313" key="3">
    <source>
        <dbReference type="Proteomes" id="UP000264006"/>
    </source>
</evidence>
<dbReference type="OrthoDB" id="222299at2"/>
<dbReference type="RefSeq" id="WP_114592622.1">
    <property type="nucleotide sequence ID" value="NZ_CP031165.1"/>
</dbReference>
<protein>
    <submittedName>
        <fullName evidence="2">Alkaline phosphatase</fullName>
    </submittedName>
</protein>
<sequence length="1706" mass="171256">MTSTTITSLARLLAAVALATAVVLVGGLRSADAQTAVEVHLTGDNANNFFVVTAKDAATLEFCTDLLGCFERPSADIERIVIDGLDGDDGVFVSHRANMVTNTSGRPLSLVFVGGAGNDELRVCTINACSQGLTTTVTPLPETDEVRIVQCLGRTQNQPGGRCLDQPFQAPVPTLKINARGTNVITDMSPGPLHVAGTPDADTITTAAGPTLTNTAPSGPATSGEIRVGQMAALRVLNKDHLVIDGLAGADVVRIATRAGLVSQPTTCARDGAAGVAGICVTGGEEAGDRLQVADGDGVTEPMTMATRFPGITRLSGTSAAPTIDATGIDEIELGVQPDEGDALLVTGTPVQEVVRIGSTTPDVVTLTGHYATNTGVPAPLPQVTLSADGSGPIAVTVDGLGGGDRLEIATGQAEDLVTVARSLDRTECAATAGTCVVHHRDGLEALRLTALAVATVDITTADGSDTVALTADVVPPVVWRGGPGPDRLAFTGTGAPIVVDQGISTLAQDGHATHTATEVESQDVDVAGSRVTVRGTDAADTMRYAPSGAYAGTITMDGDGRNLAVSRVGGVQGVSGGTLELDPVGGDDTVAVDATTGGDHIAIFRGAAVVTQVGETLPVRAVAGTESLVVNGRSGDDRFVVNGEGGTATITVDGGVHTAGDRISFAAAQSSAAVTLDAAPASGTLAAGGPAIAFRDLEHIDAEGDDAGSFTVSGSDTHDTIVQSGGTVTVGRGTTVAFSRYPTLVLAGLAGNDDVVVEPRTLPGGVTAVQVAGGDAGTDSVLVRGTALRETIVYEPRTADGGVVQMSLAPDITVTGLESVLVDGRTAPPSGDTLLVRSPGIPGTILAVPGAAVDAGTVSLRDATGGVTSFPPLHYGALGRGGVVIDGADAAGVPSDRVAVRGEVDTDVFVLTGGSGETSTTVDTRIPVTTTGVHTLLLEGLDGQDTFHLPAAHDIVGATGPAVLVDGGPPSGGDVAVVTGRDSSIGLDLAASTITHTGDRAIAVAGLDRVDVDAVDRPVTVVGGGGPDRVTVRPTGSAAAQVTSDLDTTLLALSRTSNLLVSPGDGADLVVVEGRTVADAITVQRGSVSTVTVGSLLGVRVDATTDALRVEGREGGDSMVVDGSGGPSALVLDGGSPAADGDLVRVVGSDIGVDFAVPATAGAIASPGGAVAFEGMDGVDVVGDGTGTLTVRGTDAPDTITLGDPGTPAVRVNTGAAVTHVGYPALVVDGRGGADVIDIAYDNLGDLDSIHAAGGSSADDRVQVTDRLGATRVFDLSPLDADHATVDGGPDVPVLTTTGTSMVAVNGRDGADTARILTPDGAQDVVVTPTAADAARVRVGSLLPFTVTNLTADGALVVNDPGAVAEDHVLLDGSPAADRFRVDGPATQVRLDGFVPLTANGAVGLTLRGFDGSDEVIGTGPLPWVTTTFEGGGPDDGDHLSLDGPTGDAVVDIGNVSVTGYGGTVRFPEVSTVDTSHADLGLTVLGTGGDDAICYDPMTPRSGRVHLIAQPGGGLLTDSCQPSPGSLDVLHGFVDVGRLDVDPGDGADQVLISGTVNDDAVVIESTGPEVEVVVNPNPADTASVRLPVHIVTPTTENVIVATDNGVDQVDVRLYEALAPVITVHGEAPDTRKSDEMTVRDLSGGANMNVTHGNPNSSGTVVTDWRRFSGIEVVVNYTGMEDVRTLKGQRPKDGNTRSIHTRIVDQ</sequence>
<name>A0A346Y1A1_9ACTN</name>
<dbReference type="Proteomes" id="UP000264006">
    <property type="component" value="Chromosome"/>
</dbReference>
<feature type="region of interest" description="Disordered" evidence="1">
    <location>
        <begin position="1686"/>
        <end position="1706"/>
    </location>
</feature>
<accession>A0A346Y1A1</accession>
<feature type="compositionally biased region" description="Basic and acidic residues" evidence="1">
    <location>
        <begin position="1686"/>
        <end position="1695"/>
    </location>
</feature>
<evidence type="ECO:0000313" key="2">
    <source>
        <dbReference type="EMBL" id="AXV08248.1"/>
    </source>
</evidence>
<keyword evidence="3" id="KW-1185">Reference proteome</keyword>
<proteinExistence type="predicted"/>
<reference evidence="2 3" key="1">
    <citation type="submission" date="2018-09" db="EMBL/GenBank/DDBJ databases">
        <title>Complete genome sequence of Euzebya sp. DY32-46 isolated from seawater of Pacific Ocean.</title>
        <authorList>
            <person name="Xu L."/>
            <person name="Wu Y.-H."/>
            <person name="Xu X.-W."/>
        </authorList>
    </citation>
    <scope>NUCLEOTIDE SEQUENCE [LARGE SCALE GENOMIC DNA]</scope>
    <source>
        <strain evidence="2 3">DY32-46</strain>
    </source>
</reference>
<dbReference type="KEGG" id="euz:DVS28_a3575"/>
<organism evidence="2 3">
    <name type="scientific">Euzebya pacifica</name>
    <dbReference type="NCBI Taxonomy" id="1608957"/>
    <lineage>
        <taxon>Bacteria</taxon>
        <taxon>Bacillati</taxon>
        <taxon>Actinomycetota</taxon>
        <taxon>Nitriliruptoria</taxon>
        <taxon>Euzebyales</taxon>
    </lineage>
</organism>